<reference evidence="1" key="2">
    <citation type="journal article" date="2020" name="Front. Microbiol.">
        <title>Genetic Variants of the DSF Quorum Sensing System in Stenotrophomonas maltophilia Influence Virulence and Resistance Phenotypes Among Genotypically Diverse Clinical Isolates.</title>
        <authorList>
            <person name="Yero D."/>
            <person name="Huedo P."/>
            <person name="Conchillo-Sole O."/>
            <person name="Martinez-Servat S."/>
            <person name="Mamat U."/>
            <person name="Coves X."/>
            <person name="Llanas F."/>
            <person name="Roca I."/>
            <person name="Vila J."/>
            <person name="Schaible U.E."/>
            <person name="Daura X."/>
            <person name="Gibert I."/>
        </authorList>
    </citation>
    <scope>NUCLEOTIDE SEQUENCE</scope>
    <source>
        <strain evidence="1">OG156</strain>
    </source>
</reference>
<name>A0A2J0SRC6_STEMA</name>
<dbReference type="Pfam" id="PF13692">
    <property type="entry name" value="Glyco_trans_1_4"/>
    <property type="match status" value="1"/>
</dbReference>
<dbReference type="PANTHER" id="PTHR12526:SF630">
    <property type="entry name" value="GLYCOSYLTRANSFERASE"/>
    <property type="match status" value="1"/>
</dbReference>
<protein>
    <submittedName>
        <fullName evidence="1">Glycosyltransferase family 1 protein</fullName>
    </submittedName>
</protein>
<gene>
    <name evidence="1" type="ORF">D7Y33_00835</name>
</gene>
<comment type="caution">
    <text evidence="1">The sequence shown here is derived from an EMBL/GenBank/DDBJ whole genome shotgun (WGS) entry which is preliminary data.</text>
</comment>
<dbReference type="Proteomes" id="UP000822271">
    <property type="component" value="Unassembled WGS sequence"/>
</dbReference>
<evidence type="ECO:0000313" key="1">
    <source>
        <dbReference type="EMBL" id="MBA0309578.1"/>
    </source>
</evidence>
<dbReference type="EMBL" id="RAUE01000002">
    <property type="protein sequence ID" value="MBA0309578.1"/>
    <property type="molecule type" value="Genomic_DNA"/>
</dbReference>
<sequence>MGALLMRRLFALARRVDVRQLLRNPRMELGRIMVWLGRRIERVGRNTGSGHRPMPDWLHEEMVALAAIEPELLREGDEPRRFGHASIPLTNRPGEIYRELVESVGTQSASHVLILPWLVRGGADRGALHHLRVWAEALPAGKALLVLTEDVASPWLERVPAAVRVLPFGRIVGGMALPGRVQLLTRLLLQMQPAVIHNINSRVAWQAFAQHGLALRQKSGLFASLFCDDRDEEGVPTGFARSHLRDSYANLVTVFCDNSVYPNIWSRELGVPRQLFSVLRFPYDQKVVRKEGPYLIEGPARVLWAGRFDRQKRLDILLQVAKSMPSVGFDVHGVSELGRPDPAVKEIRGLPNVVLNGSFERFDDIVRPTHAALLFTTSWEGLPTLLLDAAAAGLPIVAPAVGGIGDLLDAAWLVDDPDDVAGFVARLKDLGHDQALREQRRIEQYASLSDGRDWSTFVKTLQDIPFYLPELPAAPDISIEQGRIQ</sequence>
<proteinExistence type="predicted"/>
<dbReference type="AlphaFoldDB" id="A0A2J0SRC6"/>
<reference evidence="1" key="1">
    <citation type="submission" date="2018-09" db="EMBL/GenBank/DDBJ databases">
        <authorList>
            <person name="Groschel M."/>
            <person name="Kohl T."/>
            <person name="Conchillo-Sole O."/>
            <person name="Mamat U."/>
            <person name="Yero D."/>
            <person name="Niemann S."/>
            <person name="Daura X."/>
            <person name="Gibert I."/>
        </authorList>
    </citation>
    <scope>NUCLEOTIDE SEQUENCE</scope>
    <source>
        <strain evidence="1">OG156</strain>
    </source>
</reference>
<dbReference type="Gene3D" id="3.40.50.2000">
    <property type="entry name" value="Glycogen Phosphorylase B"/>
    <property type="match status" value="2"/>
</dbReference>
<evidence type="ECO:0000313" key="2">
    <source>
        <dbReference type="Proteomes" id="UP000822271"/>
    </source>
</evidence>
<accession>A0A2J0SRC6</accession>
<organism evidence="1 2">
    <name type="scientific">Stenotrophomonas maltophilia</name>
    <name type="common">Pseudomonas maltophilia</name>
    <name type="synonym">Xanthomonas maltophilia</name>
    <dbReference type="NCBI Taxonomy" id="40324"/>
    <lineage>
        <taxon>Bacteria</taxon>
        <taxon>Pseudomonadati</taxon>
        <taxon>Pseudomonadota</taxon>
        <taxon>Gammaproteobacteria</taxon>
        <taxon>Lysobacterales</taxon>
        <taxon>Lysobacteraceae</taxon>
        <taxon>Stenotrophomonas</taxon>
        <taxon>Stenotrophomonas maltophilia group</taxon>
    </lineage>
</organism>
<dbReference type="SUPFAM" id="SSF53756">
    <property type="entry name" value="UDP-Glycosyltransferase/glycogen phosphorylase"/>
    <property type="match status" value="1"/>
</dbReference>
<dbReference type="PANTHER" id="PTHR12526">
    <property type="entry name" value="GLYCOSYLTRANSFERASE"/>
    <property type="match status" value="1"/>
</dbReference>